<evidence type="ECO:0000313" key="3">
    <source>
        <dbReference type="EMBL" id="MST93258.1"/>
    </source>
</evidence>
<dbReference type="InterPro" id="IPR000683">
    <property type="entry name" value="Gfo/Idh/MocA-like_OxRdtase_N"/>
</dbReference>
<name>A0A6I2UB40_9FIRM</name>
<dbReference type="InterPro" id="IPR036291">
    <property type="entry name" value="NAD(P)-bd_dom_sf"/>
</dbReference>
<evidence type="ECO:0000313" key="4">
    <source>
        <dbReference type="Proteomes" id="UP000431913"/>
    </source>
</evidence>
<dbReference type="GO" id="GO:0000166">
    <property type="term" value="F:nucleotide binding"/>
    <property type="evidence" value="ECO:0007669"/>
    <property type="project" value="InterPro"/>
</dbReference>
<accession>A0A6I2UB40</accession>
<sequence>MAYPMHRGALIGCGFIANQKHLPALAKLENRIQLVAFCDLVEERAQKAAKEYGTPDAAVYTDYREMLRRSDLDVVYILTPNRTHCELTIAALESGKDVLCEKPMALNSVEAERMCEAARASGRQLTIGYQNRYRLDSRYLKKVVENGELGEVYLAKAHAVRRRGIPTWGVFLNEAEQGGGALIDIGTHALDMTLWIMNNYKPKRVSGSVYKKLGKGDTAGNAFGPWDNEHITVEDSAFGYITMENGATVFLEASWALNTTDTREQKVTLCGTRAGADMNDGVCINSVCSGELAETRPLLRQTGVPGEDLAKNEADFEAEMWLDALDTGKPTLVRPEQAMVVTQILEAIYESARTGKEVEL</sequence>
<proteinExistence type="predicted"/>
<organism evidence="3 4">
    <name type="scientific">Ruthenibacterium lactatiformans</name>
    <dbReference type="NCBI Taxonomy" id="1550024"/>
    <lineage>
        <taxon>Bacteria</taxon>
        <taxon>Bacillati</taxon>
        <taxon>Bacillota</taxon>
        <taxon>Clostridia</taxon>
        <taxon>Eubacteriales</taxon>
        <taxon>Oscillospiraceae</taxon>
        <taxon>Ruthenibacterium</taxon>
    </lineage>
</organism>
<feature type="domain" description="GFO/IDH/MocA-like oxidoreductase" evidence="2">
    <location>
        <begin position="138"/>
        <end position="274"/>
    </location>
</feature>
<dbReference type="InterPro" id="IPR052515">
    <property type="entry name" value="Gfo/Idh/MocA_Oxidoreductase"/>
</dbReference>
<dbReference type="SUPFAM" id="SSF51735">
    <property type="entry name" value="NAD(P)-binding Rossmann-fold domains"/>
    <property type="match status" value="1"/>
</dbReference>
<dbReference type="RefSeq" id="WP_055081421.1">
    <property type="nucleotide sequence ID" value="NZ_JAQEEP010000026.1"/>
</dbReference>
<dbReference type="PANTHER" id="PTHR43249">
    <property type="entry name" value="UDP-N-ACETYL-2-AMINO-2-DEOXY-D-GLUCURONATE OXIDASE"/>
    <property type="match status" value="1"/>
</dbReference>
<dbReference type="Pfam" id="PF01408">
    <property type="entry name" value="GFO_IDH_MocA"/>
    <property type="match status" value="1"/>
</dbReference>
<dbReference type="Gene3D" id="3.40.50.720">
    <property type="entry name" value="NAD(P)-binding Rossmann-like Domain"/>
    <property type="match status" value="1"/>
</dbReference>
<dbReference type="Gene3D" id="3.30.360.10">
    <property type="entry name" value="Dihydrodipicolinate Reductase, domain 2"/>
    <property type="match status" value="1"/>
</dbReference>
<dbReference type="SUPFAM" id="SSF55347">
    <property type="entry name" value="Glyceraldehyde-3-phosphate dehydrogenase-like, C-terminal domain"/>
    <property type="match status" value="1"/>
</dbReference>
<dbReference type="Pfam" id="PF22725">
    <property type="entry name" value="GFO_IDH_MocA_C3"/>
    <property type="match status" value="1"/>
</dbReference>
<dbReference type="EMBL" id="VUNJ01000022">
    <property type="protein sequence ID" value="MST93258.1"/>
    <property type="molecule type" value="Genomic_DNA"/>
</dbReference>
<dbReference type="PANTHER" id="PTHR43249:SF1">
    <property type="entry name" value="D-GLUCOSIDE 3-DEHYDROGENASE"/>
    <property type="match status" value="1"/>
</dbReference>
<evidence type="ECO:0000259" key="2">
    <source>
        <dbReference type="Pfam" id="PF22725"/>
    </source>
</evidence>
<gene>
    <name evidence="3" type="ORF">FYJ76_15195</name>
</gene>
<dbReference type="InterPro" id="IPR055170">
    <property type="entry name" value="GFO_IDH_MocA-like_dom"/>
</dbReference>
<evidence type="ECO:0000259" key="1">
    <source>
        <dbReference type="Pfam" id="PF01408"/>
    </source>
</evidence>
<feature type="domain" description="Gfo/Idh/MocA-like oxidoreductase N-terminal" evidence="1">
    <location>
        <begin position="9"/>
        <end position="129"/>
    </location>
</feature>
<dbReference type="Proteomes" id="UP000431913">
    <property type="component" value="Unassembled WGS sequence"/>
</dbReference>
<dbReference type="AlphaFoldDB" id="A0A6I2UB40"/>
<protein>
    <submittedName>
        <fullName evidence="3">Gfo/Idh/MocA family oxidoreductase</fullName>
    </submittedName>
</protein>
<comment type="caution">
    <text evidence="3">The sequence shown here is derived from an EMBL/GenBank/DDBJ whole genome shotgun (WGS) entry which is preliminary data.</text>
</comment>
<reference evidence="3 4" key="1">
    <citation type="submission" date="2019-08" db="EMBL/GenBank/DDBJ databases">
        <title>In-depth cultivation of the pig gut microbiome towards novel bacterial diversity and tailored functional studies.</title>
        <authorList>
            <person name="Wylensek D."/>
            <person name="Hitch T.C.A."/>
            <person name="Clavel T."/>
        </authorList>
    </citation>
    <scope>NUCLEOTIDE SEQUENCE [LARGE SCALE GENOMIC DNA]</scope>
    <source>
        <strain evidence="3 4">WCA3-601-WT-6J</strain>
    </source>
</reference>